<evidence type="ECO:0000256" key="2">
    <source>
        <dbReference type="ARBA" id="ARBA00009804"/>
    </source>
</evidence>
<dbReference type="InterPro" id="IPR011009">
    <property type="entry name" value="Kinase-like_dom_sf"/>
</dbReference>
<dbReference type="FunFam" id="1.10.510.10:FF:000010">
    <property type="entry name" value="Ribosomal protein S6 kinase"/>
    <property type="match status" value="1"/>
</dbReference>
<dbReference type="InterPro" id="IPR017441">
    <property type="entry name" value="Protein_kinase_ATP_BS"/>
</dbReference>
<comment type="catalytic activity">
    <reaction evidence="11">
        <text>L-threonyl-[protein] + ATP = O-phospho-L-threonyl-[protein] + ADP + H(+)</text>
        <dbReference type="Rhea" id="RHEA:46608"/>
        <dbReference type="Rhea" id="RHEA-COMP:11060"/>
        <dbReference type="Rhea" id="RHEA-COMP:11605"/>
        <dbReference type="ChEBI" id="CHEBI:15378"/>
        <dbReference type="ChEBI" id="CHEBI:30013"/>
        <dbReference type="ChEBI" id="CHEBI:30616"/>
        <dbReference type="ChEBI" id="CHEBI:61977"/>
        <dbReference type="ChEBI" id="CHEBI:456216"/>
        <dbReference type="EC" id="2.7.11.1"/>
    </reaction>
</comment>
<evidence type="ECO:0000313" key="18">
    <source>
        <dbReference type="Ensembl" id="ENSNMLP00000008565.1"/>
    </source>
</evidence>
<evidence type="ECO:0000256" key="8">
    <source>
        <dbReference type="ARBA" id="ARBA00022741"/>
    </source>
</evidence>
<keyword evidence="8 14" id="KW-0547">Nucleotide-binding</keyword>
<feature type="domain" description="Protein kinase" evidence="16">
    <location>
        <begin position="1"/>
        <end position="585"/>
    </location>
</feature>
<feature type="binding site" evidence="14">
    <location>
        <position position="22"/>
    </location>
    <ligand>
        <name>ATP</name>
        <dbReference type="ChEBI" id="CHEBI:30616"/>
    </ligand>
</feature>
<comment type="similarity">
    <text evidence="2">Belongs to the protein kinase superfamily. AGC Ser/Thr protein kinase family. S6 kinase subfamily.</text>
</comment>
<evidence type="ECO:0000256" key="11">
    <source>
        <dbReference type="ARBA" id="ARBA00047899"/>
    </source>
</evidence>
<dbReference type="FunFam" id="1.10.510.10:FF:000041">
    <property type="entry name" value="Ribosomal protein S6 kinase"/>
    <property type="match status" value="1"/>
</dbReference>
<keyword evidence="9" id="KW-0418">Kinase</keyword>
<dbReference type="PANTHER" id="PTHR24351">
    <property type="entry name" value="RIBOSOMAL PROTEIN S6 KINASE"/>
    <property type="match status" value="1"/>
</dbReference>
<dbReference type="SMART" id="SM00133">
    <property type="entry name" value="S_TK_X"/>
    <property type="match status" value="1"/>
</dbReference>
<proteinExistence type="inferred from homology"/>
<evidence type="ECO:0000256" key="12">
    <source>
        <dbReference type="ARBA" id="ARBA00048679"/>
    </source>
</evidence>
<dbReference type="Gene3D" id="1.10.510.10">
    <property type="entry name" value="Transferase(Phosphotransferase) domain 1"/>
    <property type="match status" value="2"/>
</dbReference>
<dbReference type="InterPro" id="IPR000961">
    <property type="entry name" value="AGC-kinase_C"/>
</dbReference>
<keyword evidence="7" id="KW-0677">Repeat</keyword>
<accession>A0A8C6SPY6</accession>
<keyword evidence="19" id="KW-1185">Reference proteome</keyword>
<feature type="domain" description="AGC-kinase C-terminal" evidence="17">
    <location>
        <begin position="263"/>
        <end position="332"/>
    </location>
</feature>
<evidence type="ECO:0000259" key="16">
    <source>
        <dbReference type="PROSITE" id="PS50011"/>
    </source>
</evidence>
<feature type="binding site" evidence="14 15">
    <location>
        <position position="374"/>
    </location>
    <ligand>
        <name>ATP</name>
        <dbReference type="ChEBI" id="CHEBI:30616"/>
    </ligand>
</feature>
<evidence type="ECO:0000256" key="13">
    <source>
        <dbReference type="PIRSR" id="PIRSR000606-50"/>
    </source>
</evidence>
<dbReference type="GO" id="GO:0005524">
    <property type="term" value="F:ATP binding"/>
    <property type="evidence" value="ECO:0007669"/>
    <property type="project" value="UniProtKB-UniRule"/>
</dbReference>
<dbReference type="Pfam" id="PF00433">
    <property type="entry name" value="Pkinase_C"/>
    <property type="match status" value="1"/>
</dbReference>
<feature type="active site" description="Proton acceptor" evidence="13">
    <location>
        <position position="445"/>
    </location>
</feature>
<dbReference type="FunFam" id="3.30.200.20:FF:000121">
    <property type="entry name" value="Ribosomal protein S6 kinase"/>
    <property type="match status" value="1"/>
</dbReference>
<sequence>MKILLYENIIMITHAGQLYAMKVLKKATLKVRDRVRTKMERDILVEVNHPFIVKLHYAFQTEGKLYLILDFLRGGDLFTRLSKEVMFTEEDVKFYLAELALALDHLHGLGIIYRDLKPENILLDEEGHIKLTDFGLSKESIDHENKAYSFCGTVEYMAPEVVNRRGHTHSADWWSYGVLMFEMLTGTLPFQGKDRKETMTMILKLKICLMYILAIVGHMCINVCVGRPLLVAPGLAPVHLSLLCVAGAGPDGVEEIKRHQFFSTIDWNKLFRRELHPPFKPAAGRPDDTFYFDPEFTAKTPRDSPGVPPSANAHQLFRGFSFVAITEEDTEPQLHRSTSHFSDMYEIKEDIGVGSYSVCKRAVHKGTAMEYAVKIINKSKRDPSEEVEILLRYGQHPNIITLKDVYDDGRSVFLVTELMKGGDAVLYTITRTVEYLHMQGVVHRDLKPSNILYMDESGNAESIRICDFGFAKQLRAENGLLMTPCYTANFVAPEVLKKQGYDAACDIWSLGVLLYTMLTGFTPFANGPEDTPEEILARIGSGKFSLSGGYWNSVSAEAKDLVSKMLHVDPHQRLTAEQVLRHHWITHRDQLPKYTLNRQDAPHLVKGAMAATYSALNRNVPAVLEPVGRSTLAQRRGVKKITSTAL</sequence>
<dbReference type="InterPro" id="IPR016239">
    <property type="entry name" value="Ribosomal_S6_kinase_II"/>
</dbReference>
<evidence type="ECO:0000256" key="10">
    <source>
        <dbReference type="ARBA" id="ARBA00022840"/>
    </source>
</evidence>
<dbReference type="Gene3D" id="3.30.200.20">
    <property type="entry name" value="Phosphorylase Kinase, domain 1"/>
    <property type="match status" value="2"/>
</dbReference>
<feature type="active site" description="Proton acceptor" evidence="13">
    <location>
        <position position="115"/>
    </location>
</feature>
<evidence type="ECO:0000259" key="17">
    <source>
        <dbReference type="PROSITE" id="PS51285"/>
    </source>
</evidence>
<comment type="catalytic activity">
    <reaction evidence="12">
        <text>L-seryl-[protein] + ATP = O-phospho-L-seryl-[protein] + ADP + H(+)</text>
        <dbReference type="Rhea" id="RHEA:17989"/>
        <dbReference type="Rhea" id="RHEA-COMP:9863"/>
        <dbReference type="Rhea" id="RHEA-COMP:11604"/>
        <dbReference type="ChEBI" id="CHEBI:15378"/>
        <dbReference type="ChEBI" id="CHEBI:29999"/>
        <dbReference type="ChEBI" id="CHEBI:30616"/>
        <dbReference type="ChEBI" id="CHEBI:83421"/>
        <dbReference type="ChEBI" id="CHEBI:456216"/>
        <dbReference type="EC" id="2.7.11.1"/>
    </reaction>
</comment>
<dbReference type="GO" id="GO:0000287">
    <property type="term" value="F:magnesium ion binding"/>
    <property type="evidence" value="ECO:0007669"/>
    <property type="project" value="InterPro"/>
</dbReference>
<dbReference type="InterPro" id="IPR017892">
    <property type="entry name" value="Pkinase_C"/>
</dbReference>
<dbReference type="AlphaFoldDB" id="A0A8C6SPY6"/>
<dbReference type="PROSITE" id="PS00107">
    <property type="entry name" value="PROTEIN_KINASE_ATP"/>
    <property type="match status" value="1"/>
</dbReference>
<evidence type="ECO:0000256" key="5">
    <source>
        <dbReference type="ARBA" id="ARBA00022553"/>
    </source>
</evidence>
<dbReference type="InterPro" id="IPR000719">
    <property type="entry name" value="Prot_kinase_dom"/>
</dbReference>
<comment type="cofactor">
    <cofactor evidence="1">
        <name>Mg(2+)</name>
        <dbReference type="ChEBI" id="CHEBI:18420"/>
    </cofactor>
</comment>
<dbReference type="PROSITE" id="PS51285">
    <property type="entry name" value="AGC_KINASE_CTER"/>
    <property type="match status" value="1"/>
</dbReference>
<dbReference type="EC" id="2.7.11.1" evidence="3"/>
<keyword evidence="4" id="KW-0723">Serine/threonine-protein kinase</keyword>
<dbReference type="PROSITE" id="PS00108">
    <property type="entry name" value="PROTEIN_KINASE_ST"/>
    <property type="match status" value="2"/>
</dbReference>
<dbReference type="PIRSF" id="PIRSF000606">
    <property type="entry name" value="Ribsml_S6_kin_2"/>
    <property type="match status" value="1"/>
</dbReference>
<reference evidence="18" key="2">
    <citation type="submission" date="2025-09" db="UniProtKB">
        <authorList>
            <consortium name="Ensembl"/>
        </authorList>
    </citation>
    <scope>IDENTIFICATION</scope>
</reference>
<dbReference type="Ensembl" id="ENSNMLT00000009727.1">
    <property type="protein sequence ID" value="ENSNMLP00000008565.1"/>
    <property type="gene ID" value="ENSNMLG00000001666.1"/>
</dbReference>
<name>A0A8C6SPY6_9GOBI</name>
<dbReference type="GO" id="GO:0004674">
    <property type="term" value="F:protein serine/threonine kinase activity"/>
    <property type="evidence" value="ECO:0007669"/>
    <property type="project" value="UniProtKB-KW"/>
</dbReference>
<dbReference type="PROSITE" id="PS50011">
    <property type="entry name" value="PROTEIN_KINASE_DOM"/>
    <property type="match status" value="1"/>
</dbReference>
<dbReference type="GO" id="GO:0035556">
    <property type="term" value="P:intracellular signal transduction"/>
    <property type="evidence" value="ECO:0007669"/>
    <property type="project" value="InterPro"/>
</dbReference>
<evidence type="ECO:0000256" key="15">
    <source>
        <dbReference type="PROSITE-ProRule" id="PRU10141"/>
    </source>
</evidence>
<evidence type="ECO:0000256" key="7">
    <source>
        <dbReference type="ARBA" id="ARBA00022737"/>
    </source>
</evidence>
<evidence type="ECO:0000256" key="14">
    <source>
        <dbReference type="PIRSR" id="PIRSR000606-51"/>
    </source>
</evidence>
<keyword evidence="6" id="KW-0808">Transferase</keyword>
<keyword evidence="10 14" id="KW-0067">ATP-binding</keyword>
<evidence type="ECO:0000256" key="3">
    <source>
        <dbReference type="ARBA" id="ARBA00012513"/>
    </source>
</evidence>
<reference evidence="18" key="1">
    <citation type="submission" date="2025-08" db="UniProtKB">
        <authorList>
            <consortium name="Ensembl"/>
        </authorList>
    </citation>
    <scope>IDENTIFICATION</scope>
</reference>
<protein>
    <recommendedName>
        <fullName evidence="3">non-specific serine/threonine protein kinase</fullName>
        <ecNumber evidence="3">2.7.11.1</ecNumber>
    </recommendedName>
</protein>
<evidence type="ECO:0000256" key="4">
    <source>
        <dbReference type="ARBA" id="ARBA00022527"/>
    </source>
</evidence>
<evidence type="ECO:0000256" key="9">
    <source>
        <dbReference type="ARBA" id="ARBA00022777"/>
    </source>
</evidence>
<evidence type="ECO:0000313" key="19">
    <source>
        <dbReference type="Proteomes" id="UP000694523"/>
    </source>
</evidence>
<evidence type="ECO:0000256" key="6">
    <source>
        <dbReference type="ARBA" id="ARBA00022679"/>
    </source>
</evidence>
<keyword evidence="5" id="KW-0597">Phosphoprotein</keyword>
<organism evidence="18 19">
    <name type="scientific">Neogobius melanostomus</name>
    <name type="common">round goby</name>
    <dbReference type="NCBI Taxonomy" id="47308"/>
    <lineage>
        <taxon>Eukaryota</taxon>
        <taxon>Metazoa</taxon>
        <taxon>Chordata</taxon>
        <taxon>Craniata</taxon>
        <taxon>Vertebrata</taxon>
        <taxon>Euteleostomi</taxon>
        <taxon>Actinopterygii</taxon>
        <taxon>Neopterygii</taxon>
        <taxon>Teleostei</taxon>
        <taxon>Neoteleostei</taxon>
        <taxon>Acanthomorphata</taxon>
        <taxon>Gobiaria</taxon>
        <taxon>Gobiiformes</taxon>
        <taxon>Gobioidei</taxon>
        <taxon>Gobiidae</taxon>
        <taxon>Benthophilinae</taxon>
        <taxon>Neogobiini</taxon>
        <taxon>Neogobius</taxon>
    </lineage>
</organism>
<dbReference type="Proteomes" id="UP000694523">
    <property type="component" value="Unplaced"/>
</dbReference>
<dbReference type="Pfam" id="PF00069">
    <property type="entry name" value="Pkinase"/>
    <property type="match status" value="2"/>
</dbReference>
<dbReference type="SMART" id="SM00220">
    <property type="entry name" value="S_TKc"/>
    <property type="match status" value="2"/>
</dbReference>
<evidence type="ECO:0000256" key="1">
    <source>
        <dbReference type="ARBA" id="ARBA00001946"/>
    </source>
</evidence>
<dbReference type="SUPFAM" id="SSF56112">
    <property type="entry name" value="Protein kinase-like (PK-like)"/>
    <property type="match status" value="2"/>
</dbReference>
<feature type="binding site" evidence="14">
    <location>
        <begin position="351"/>
        <end position="359"/>
    </location>
    <ligand>
        <name>ATP</name>
        <dbReference type="ChEBI" id="CHEBI:30616"/>
    </ligand>
</feature>
<dbReference type="InterPro" id="IPR008271">
    <property type="entry name" value="Ser/Thr_kinase_AS"/>
</dbReference>